<feature type="transmembrane region" description="Helical" evidence="2">
    <location>
        <begin position="73"/>
        <end position="92"/>
    </location>
</feature>
<organism evidence="3 4">
    <name type="scientific">Batillaria attramentaria</name>
    <dbReference type="NCBI Taxonomy" id="370345"/>
    <lineage>
        <taxon>Eukaryota</taxon>
        <taxon>Metazoa</taxon>
        <taxon>Spiralia</taxon>
        <taxon>Lophotrochozoa</taxon>
        <taxon>Mollusca</taxon>
        <taxon>Gastropoda</taxon>
        <taxon>Caenogastropoda</taxon>
        <taxon>Sorbeoconcha</taxon>
        <taxon>Cerithioidea</taxon>
        <taxon>Batillariidae</taxon>
        <taxon>Batillaria</taxon>
    </lineage>
</organism>
<comment type="caution">
    <text evidence="3">The sequence shown here is derived from an EMBL/GenBank/DDBJ whole genome shotgun (WGS) entry which is preliminary data.</text>
</comment>
<evidence type="ECO:0000256" key="2">
    <source>
        <dbReference type="SAM" id="Phobius"/>
    </source>
</evidence>
<protein>
    <submittedName>
        <fullName evidence="3">Uncharacterized protein</fullName>
    </submittedName>
</protein>
<feature type="region of interest" description="Disordered" evidence="1">
    <location>
        <begin position="1"/>
        <end position="45"/>
    </location>
</feature>
<name>A0ABD0LCF1_9CAEN</name>
<gene>
    <name evidence="3" type="ORF">BaRGS_00011714</name>
</gene>
<reference evidence="3 4" key="1">
    <citation type="journal article" date="2023" name="Sci. Data">
        <title>Genome assembly of the Korean intertidal mud-creeper Batillaria attramentaria.</title>
        <authorList>
            <person name="Patra A.K."/>
            <person name="Ho P.T."/>
            <person name="Jun S."/>
            <person name="Lee S.J."/>
            <person name="Kim Y."/>
            <person name="Won Y.J."/>
        </authorList>
    </citation>
    <scope>NUCLEOTIDE SEQUENCE [LARGE SCALE GENOMIC DNA]</scope>
    <source>
        <strain evidence="3">Wonlab-2016</strain>
    </source>
</reference>
<evidence type="ECO:0000313" key="4">
    <source>
        <dbReference type="Proteomes" id="UP001519460"/>
    </source>
</evidence>
<dbReference type="AlphaFoldDB" id="A0ABD0LCF1"/>
<proteinExistence type="predicted"/>
<evidence type="ECO:0000256" key="1">
    <source>
        <dbReference type="SAM" id="MobiDB-lite"/>
    </source>
</evidence>
<keyword evidence="2" id="KW-0812">Transmembrane</keyword>
<dbReference type="EMBL" id="JACVVK020000062">
    <property type="protein sequence ID" value="KAK7496978.1"/>
    <property type="molecule type" value="Genomic_DNA"/>
</dbReference>
<dbReference type="Proteomes" id="UP001519460">
    <property type="component" value="Unassembled WGS sequence"/>
</dbReference>
<keyword evidence="2" id="KW-1133">Transmembrane helix</keyword>
<keyword evidence="4" id="KW-1185">Reference proteome</keyword>
<keyword evidence="2" id="KW-0472">Membrane</keyword>
<feature type="compositionally biased region" description="Polar residues" evidence="1">
    <location>
        <begin position="1"/>
        <end position="23"/>
    </location>
</feature>
<accession>A0ABD0LCF1</accession>
<evidence type="ECO:0000313" key="3">
    <source>
        <dbReference type="EMBL" id="KAK7496978.1"/>
    </source>
</evidence>
<sequence length="95" mass="9966">MTTVSRTRRVPSSTASRPTQPAVTTGEAAPVTERPGQPAAAPHSGEIYVHREVILDQQNNMADQTPPSDTINTAPAVSAAPSVLILLLAIIWQAA</sequence>